<dbReference type="OrthoDB" id="9808281at2"/>
<protein>
    <submittedName>
        <fullName evidence="5">4'-phosphopantetheinyl transferase superfamily protein</fullName>
    </submittedName>
</protein>
<reference evidence="5 6" key="1">
    <citation type="submission" date="2020-07" db="EMBL/GenBank/DDBJ databases">
        <title>Taxonomic revisions and descriptions of new bacterial species based on genomic comparisons in the high-G+C-content subgroup of the family Alcaligenaceae.</title>
        <authorList>
            <person name="Szabo A."/>
            <person name="Felfoldi T."/>
        </authorList>
    </citation>
    <scope>NUCLEOTIDE SEQUENCE [LARGE SCALE GENOMIC DNA]</scope>
    <source>
        <strain evidence="5 6">DSM 25667</strain>
    </source>
</reference>
<dbReference type="InterPro" id="IPR008278">
    <property type="entry name" value="4-PPantetheinyl_Trfase_dom"/>
</dbReference>
<dbReference type="GO" id="GO:0000287">
    <property type="term" value="F:magnesium ion binding"/>
    <property type="evidence" value="ECO:0007669"/>
    <property type="project" value="InterPro"/>
</dbReference>
<dbReference type="EMBL" id="JACCEV010000001">
    <property type="protein sequence ID" value="NYT84212.1"/>
    <property type="molecule type" value="Genomic_DNA"/>
</dbReference>
<evidence type="ECO:0000256" key="2">
    <source>
        <dbReference type="ARBA" id="ARBA00022679"/>
    </source>
</evidence>
<dbReference type="PANTHER" id="PTHR12215">
    <property type="entry name" value="PHOSPHOPANTETHEINE TRANSFERASE"/>
    <property type="match status" value="1"/>
</dbReference>
<keyword evidence="6" id="KW-1185">Reference proteome</keyword>
<comment type="similarity">
    <text evidence="1">Belongs to the P-Pant transferase superfamily. Gsp/Sfp/HetI/AcpT family.</text>
</comment>
<evidence type="ECO:0000259" key="3">
    <source>
        <dbReference type="Pfam" id="PF01648"/>
    </source>
</evidence>
<dbReference type="Proteomes" id="UP000554144">
    <property type="component" value="Unassembled WGS sequence"/>
</dbReference>
<evidence type="ECO:0000259" key="4">
    <source>
        <dbReference type="Pfam" id="PF22624"/>
    </source>
</evidence>
<dbReference type="Pfam" id="PF22624">
    <property type="entry name" value="AASDHPPT_N"/>
    <property type="match status" value="1"/>
</dbReference>
<dbReference type="GO" id="GO:0005829">
    <property type="term" value="C:cytosol"/>
    <property type="evidence" value="ECO:0007669"/>
    <property type="project" value="TreeGrafter"/>
</dbReference>
<keyword evidence="2 5" id="KW-0808">Transferase</keyword>
<evidence type="ECO:0000313" key="5">
    <source>
        <dbReference type="EMBL" id="NYT84212.1"/>
    </source>
</evidence>
<dbReference type="GO" id="GO:0019878">
    <property type="term" value="P:lysine biosynthetic process via aminoadipic acid"/>
    <property type="evidence" value="ECO:0007669"/>
    <property type="project" value="TreeGrafter"/>
</dbReference>
<dbReference type="InterPro" id="IPR050559">
    <property type="entry name" value="P-Pant_transferase_sf"/>
</dbReference>
<dbReference type="InterPro" id="IPR037143">
    <property type="entry name" value="4-PPantetheinyl_Trfase_dom_sf"/>
</dbReference>
<gene>
    <name evidence="5" type="ORF">H0A62_01230</name>
</gene>
<name>A0A853GVQ6_9BURK</name>
<accession>A0A853GVQ6</accession>
<dbReference type="Gene3D" id="3.90.470.20">
    <property type="entry name" value="4'-phosphopantetheinyl transferase domain"/>
    <property type="match status" value="1"/>
</dbReference>
<comment type="caution">
    <text evidence="5">The sequence shown here is derived from an EMBL/GenBank/DDBJ whole genome shotgun (WGS) entry which is preliminary data.</text>
</comment>
<evidence type="ECO:0000313" key="6">
    <source>
        <dbReference type="Proteomes" id="UP000554144"/>
    </source>
</evidence>
<dbReference type="AlphaFoldDB" id="A0A853GVQ6"/>
<dbReference type="SUPFAM" id="SSF56214">
    <property type="entry name" value="4'-phosphopantetheinyl transferase"/>
    <property type="match status" value="2"/>
</dbReference>
<proteinExistence type="inferred from homology"/>
<evidence type="ECO:0000256" key="1">
    <source>
        <dbReference type="ARBA" id="ARBA00010990"/>
    </source>
</evidence>
<dbReference type="Pfam" id="PF01648">
    <property type="entry name" value="ACPS"/>
    <property type="match status" value="1"/>
</dbReference>
<feature type="domain" description="4'-phosphopantetheinyl transferase" evidence="3">
    <location>
        <begin position="130"/>
        <end position="210"/>
    </location>
</feature>
<feature type="domain" description="4'-phosphopantetheinyl transferase N-terminal" evidence="4">
    <location>
        <begin position="45"/>
        <end position="125"/>
    </location>
</feature>
<dbReference type="InterPro" id="IPR055066">
    <property type="entry name" value="AASDHPPT_N"/>
</dbReference>
<dbReference type="GO" id="GO:0008897">
    <property type="term" value="F:holo-[acyl-carrier-protein] synthase activity"/>
    <property type="evidence" value="ECO:0007669"/>
    <property type="project" value="InterPro"/>
</dbReference>
<sequence length="251" mass="26666">MAPDGLYLQIVNSMPALRSAGMRVAPGHVRAWLYQFVDDAGTQEALLSLLSKDELERARAFIAPAARRHYIQARAVLRMLLGEVLETSPQELVFDYGCYGKPSLRDAAACCFNIAHSGDYALLAVAQGLSVGVDIERQRETADLDALARMVLSPAETDSWAVLPPADRAPVFFSTWTAKEALVKATGRGLGLGLSALEVGRFPGGVPDAGCCVQMGESGVFRLVPLDAPLGYAAALAVHEPSLGLSGKQLA</sequence>
<dbReference type="PANTHER" id="PTHR12215:SF10">
    <property type="entry name" value="L-AMINOADIPATE-SEMIALDEHYDE DEHYDROGENASE-PHOSPHOPANTETHEINYL TRANSFERASE"/>
    <property type="match status" value="1"/>
</dbReference>
<organism evidence="5 6">
    <name type="scientific">Pollutimonas harenae</name>
    <dbReference type="NCBI Taxonomy" id="657015"/>
    <lineage>
        <taxon>Bacteria</taxon>
        <taxon>Pseudomonadati</taxon>
        <taxon>Pseudomonadota</taxon>
        <taxon>Betaproteobacteria</taxon>
        <taxon>Burkholderiales</taxon>
        <taxon>Alcaligenaceae</taxon>
        <taxon>Pollutimonas</taxon>
    </lineage>
</organism>
<dbReference type="RefSeq" id="WP_130038603.1">
    <property type="nucleotide sequence ID" value="NZ_SDQD01000001.1"/>
</dbReference>